<dbReference type="GO" id="GO:0016020">
    <property type="term" value="C:membrane"/>
    <property type="evidence" value="ECO:0007669"/>
    <property type="project" value="UniProtKB-SubCell"/>
</dbReference>
<dbReference type="AlphaFoldDB" id="A0A6S9GU26"/>
<keyword evidence="3 5" id="KW-1133">Transmembrane helix</keyword>
<keyword evidence="6" id="KW-0732">Signal</keyword>
<comment type="subcellular location">
    <subcellularLocation>
        <location evidence="1">Membrane</location>
    </subcellularLocation>
</comment>
<organism evidence="8">
    <name type="scientific">Ditylum brightwellii</name>
    <dbReference type="NCBI Taxonomy" id="49249"/>
    <lineage>
        <taxon>Eukaryota</taxon>
        <taxon>Sar</taxon>
        <taxon>Stramenopiles</taxon>
        <taxon>Ochrophyta</taxon>
        <taxon>Bacillariophyta</taxon>
        <taxon>Mediophyceae</taxon>
        <taxon>Lithodesmiophycidae</taxon>
        <taxon>Lithodesmiales</taxon>
        <taxon>Lithodesmiaceae</taxon>
        <taxon>Ditylum</taxon>
    </lineage>
</organism>
<dbReference type="InterPro" id="IPR023408">
    <property type="entry name" value="MscS_beta-dom_sf"/>
</dbReference>
<dbReference type="InterPro" id="IPR010920">
    <property type="entry name" value="LSM_dom_sf"/>
</dbReference>
<dbReference type="PANTHER" id="PTHR30566">
    <property type="entry name" value="YNAI-RELATED MECHANOSENSITIVE ION CHANNEL"/>
    <property type="match status" value="1"/>
</dbReference>
<feature type="chain" id="PRO_5030159575" description="Mechanosensitive ion channel MscS domain-containing protein" evidence="6">
    <location>
        <begin position="22"/>
        <end position="451"/>
    </location>
</feature>
<proteinExistence type="predicted"/>
<gene>
    <name evidence="8" type="ORF">DBRI00130_LOCUS34081</name>
</gene>
<dbReference type="InterPro" id="IPR006685">
    <property type="entry name" value="MscS_channel_2nd"/>
</dbReference>
<name>A0A6S9GU26_9STRA</name>
<evidence type="ECO:0000313" key="8">
    <source>
        <dbReference type="EMBL" id="CAE4643521.1"/>
    </source>
</evidence>
<evidence type="ECO:0000256" key="1">
    <source>
        <dbReference type="ARBA" id="ARBA00004370"/>
    </source>
</evidence>
<accession>A0A6S9GU26</accession>
<dbReference type="Pfam" id="PF00924">
    <property type="entry name" value="MS_channel_2nd"/>
    <property type="match status" value="1"/>
</dbReference>
<feature type="signal peptide" evidence="6">
    <location>
        <begin position="1"/>
        <end position="21"/>
    </location>
</feature>
<dbReference type="EMBL" id="HBNS01043950">
    <property type="protein sequence ID" value="CAE4643521.1"/>
    <property type="molecule type" value="Transcribed_RNA"/>
</dbReference>
<keyword evidence="4 5" id="KW-0472">Membrane</keyword>
<feature type="transmembrane region" description="Helical" evidence="5">
    <location>
        <begin position="105"/>
        <end position="127"/>
    </location>
</feature>
<dbReference type="GO" id="GO:0055085">
    <property type="term" value="P:transmembrane transport"/>
    <property type="evidence" value="ECO:0007669"/>
    <property type="project" value="InterPro"/>
</dbReference>
<dbReference type="Gene3D" id="1.10.287.1260">
    <property type="match status" value="1"/>
</dbReference>
<dbReference type="SUPFAM" id="SSF50182">
    <property type="entry name" value="Sm-like ribonucleoproteins"/>
    <property type="match status" value="1"/>
</dbReference>
<reference evidence="8" key="1">
    <citation type="submission" date="2021-01" db="EMBL/GenBank/DDBJ databases">
        <authorList>
            <person name="Corre E."/>
            <person name="Pelletier E."/>
            <person name="Niang G."/>
            <person name="Scheremetjew M."/>
            <person name="Finn R."/>
            <person name="Kale V."/>
            <person name="Holt S."/>
            <person name="Cochrane G."/>
            <person name="Meng A."/>
            <person name="Brown T."/>
            <person name="Cohen L."/>
        </authorList>
    </citation>
    <scope>NUCLEOTIDE SEQUENCE</scope>
    <source>
        <strain evidence="8">GSO104</strain>
    </source>
</reference>
<evidence type="ECO:0000256" key="4">
    <source>
        <dbReference type="ARBA" id="ARBA00023136"/>
    </source>
</evidence>
<evidence type="ECO:0000259" key="7">
    <source>
        <dbReference type="Pfam" id="PF00924"/>
    </source>
</evidence>
<dbReference type="PANTHER" id="PTHR30566:SF5">
    <property type="entry name" value="MECHANOSENSITIVE ION CHANNEL PROTEIN 1, MITOCHONDRIAL-RELATED"/>
    <property type="match status" value="1"/>
</dbReference>
<evidence type="ECO:0000256" key="3">
    <source>
        <dbReference type="ARBA" id="ARBA00022989"/>
    </source>
</evidence>
<feature type="domain" description="Mechanosensitive ion channel MscS" evidence="7">
    <location>
        <begin position="272"/>
        <end position="338"/>
    </location>
</feature>
<keyword evidence="2 5" id="KW-0812">Transmembrane</keyword>
<sequence length="451" mass="50775">MKGFLAKVAIITLVVSLDANGFTVPKGRVSSNYDRRAQWSLSSSVQPAEASQKLGTKLEEAFHREEQVKKEILLPLLKELYPTKEKLGAISVALSKSRHLNFLDIFITVTIGWCLVPVANFITLHALQSEEGVGLLGFKEYPVVETISNYFKFDACVYIAHFLVIASDAYGFKMLKRINFAYLVSRVGRTLWAMDILKKIKKLCISAFCEKYLNAEEMITVYDRITNIFLYFVTAAIIAQILSVNIGIAISSVLSLGGLGTIILSLASKSVAEQLVSGIGLSTSGQFVEGEKIKLGDGTKGRIFKIGVTHVELRLSDETIVRIPNSQIFDQRIVNLSRMHRNQVKQTLRFRYEDIDKMPIVTEEIKAEIMASCPKLIKMNRPFRVHWRGIEKDHLEVVVDCRFNIPPTGTARWDNRQEVLEAIYRAVKRCGVEFARPSFSVESDCKVAEER</sequence>
<evidence type="ECO:0000256" key="2">
    <source>
        <dbReference type="ARBA" id="ARBA00022692"/>
    </source>
</evidence>
<feature type="transmembrane region" description="Helical" evidence="5">
    <location>
        <begin position="147"/>
        <end position="167"/>
    </location>
</feature>
<feature type="transmembrane region" description="Helical" evidence="5">
    <location>
        <begin position="221"/>
        <end position="242"/>
    </location>
</feature>
<evidence type="ECO:0000256" key="5">
    <source>
        <dbReference type="SAM" id="Phobius"/>
    </source>
</evidence>
<protein>
    <recommendedName>
        <fullName evidence="7">Mechanosensitive ion channel MscS domain-containing protein</fullName>
    </recommendedName>
</protein>
<dbReference type="Gene3D" id="2.30.30.60">
    <property type="match status" value="1"/>
</dbReference>
<evidence type="ECO:0000256" key="6">
    <source>
        <dbReference type="SAM" id="SignalP"/>
    </source>
</evidence>